<evidence type="ECO:0000256" key="1">
    <source>
        <dbReference type="SAM" id="MobiDB-lite"/>
    </source>
</evidence>
<proteinExistence type="predicted"/>
<feature type="region of interest" description="Disordered" evidence="1">
    <location>
        <begin position="52"/>
        <end position="79"/>
    </location>
</feature>
<evidence type="ECO:0000256" key="2">
    <source>
        <dbReference type="SAM" id="SignalP"/>
    </source>
</evidence>
<gene>
    <name evidence="3" type="ORF">PRZ48_007576</name>
</gene>
<sequence>MTYPKILRESLTALLLICLKHILLEDSLKDAIVAICSFLLWQLVHHTVNNEARESRGREPPQSGQTLHENQSSLVTPGITKRHPAPIVQLEPGDSDPTASLEDKVLPLERPRFLVAPDNIVDEIKDWATFSDAMTPLSSVLGTAAEPFLVFRGTSSGKWNKPQRQARRDRRFNEGVPPTTGFGGERDPSRDVVAEIGRHVIPTSSTNMHHGEGTSDGTGDNFSVRGRSSSSESDRVPKKRRRRHR</sequence>
<feature type="chain" id="PRO_5047363635" evidence="2">
    <location>
        <begin position="26"/>
        <end position="245"/>
    </location>
</feature>
<evidence type="ECO:0000313" key="3">
    <source>
        <dbReference type="EMBL" id="KAK4501767.1"/>
    </source>
</evidence>
<evidence type="ECO:0000313" key="4">
    <source>
        <dbReference type="Proteomes" id="UP001305779"/>
    </source>
</evidence>
<dbReference type="EMBL" id="JAXOVC010000005">
    <property type="protein sequence ID" value="KAK4501767.1"/>
    <property type="molecule type" value="Genomic_DNA"/>
</dbReference>
<name>A0ABR0EJP9_ZASCE</name>
<reference evidence="3 4" key="1">
    <citation type="journal article" date="2023" name="G3 (Bethesda)">
        <title>A chromosome-level genome assembly of Zasmidium syzygii isolated from banana leaves.</title>
        <authorList>
            <person name="van Westerhoven A.C."/>
            <person name="Mehrabi R."/>
            <person name="Talebi R."/>
            <person name="Steentjes M.B.F."/>
            <person name="Corcolon B."/>
            <person name="Chong P.A."/>
            <person name="Kema G.H.J."/>
            <person name="Seidl M.F."/>
        </authorList>
    </citation>
    <scope>NUCLEOTIDE SEQUENCE [LARGE SCALE GENOMIC DNA]</scope>
    <source>
        <strain evidence="3 4">P124</strain>
    </source>
</reference>
<accession>A0ABR0EJP9</accession>
<feature type="compositionally biased region" description="Polar residues" evidence="1">
    <location>
        <begin position="62"/>
        <end position="75"/>
    </location>
</feature>
<keyword evidence="4" id="KW-1185">Reference proteome</keyword>
<keyword evidence="2" id="KW-0732">Signal</keyword>
<feature type="region of interest" description="Disordered" evidence="1">
    <location>
        <begin position="201"/>
        <end position="245"/>
    </location>
</feature>
<comment type="caution">
    <text evidence="3">The sequence shown here is derived from an EMBL/GenBank/DDBJ whole genome shotgun (WGS) entry which is preliminary data.</text>
</comment>
<protein>
    <submittedName>
        <fullName evidence="3">Uncharacterized protein</fullName>
    </submittedName>
</protein>
<feature type="signal peptide" evidence="2">
    <location>
        <begin position="1"/>
        <end position="25"/>
    </location>
</feature>
<dbReference type="Proteomes" id="UP001305779">
    <property type="component" value="Unassembled WGS sequence"/>
</dbReference>
<organism evidence="3 4">
    <name type="scientific">Zasmidium cellare</name>
    <name type="common">Wine cellar mold</name>
    <name type="synonym">Racodium cellare</name>
    <dbReference type="NCBI Taxonomy" id="395010"/>
    <lineage>
        <taxon>Eukaryota</taxon>
        <taxon>Fungi</taxon>
        <taxon>Dikarya</taxon>
        <taxon>Ascomycota</taxon>
        <taxon>Pezizomycotina</taxon>
        <taxon>Dothideomycetes</taxon>
        <taxon>Dothideomycetidae</taxon>
        <taxon>Mycosphaerellales</taxon>
        <taxon>Mycosphaerellaceae</taxon>
        <taxon>Zasmidium</taxon>
    </lineage>
</organism>
<feature type="region of interest" description="Disordered" evidence="1">
    <location>
        <begin position="156"/>
        <end position="189"/>
    </location>
</feature>